<dbReference type="Proteomes" id="UP000295008">
    <property type="component" value="Unassembled WGS sequence"/>
</dbReference>
<comment type="caution">
    <text evidence="1">The sequence shown here is derived from an EMBL/GenBank/DDBJ whole genome shotgun (WGS) entry which is preliminary data.</text>
</comment>
<keyword evidence="2" id="KW-1185">Reference proteome</keyword>
<accession>A0A4R1S237</accession>
<name>A0A4R1S237_HYDET</name>
<dbReference type="EMBL" id="SLUN01000005">
    <property type="protein sequence ID" value="TCL73233.1"/>
    <property type="molecule type" value="Genomic_DNA"/>
</dbReference>
<proteinExistence type="predicted"/>
<dbReference type="AlphaFoldDB" id="A0A4R1S237"/>
<dbReference type="InterPro" id="IPR010368">
    <property type="entry name" value="Com_YlbF"/>
</dbReference>
<dbReference type="InterPro" id="IPR023378">
    <property type="entry name" value="YheA/YmcA-like_dom_sf"/>
</dbReference>
<dbReference type="RefSeq" id="WP_132013389.1">
    <property type="nucleotide sequence ID" value="NZ_SLUN01000005.1"/>
</dbReference>
<dbReference type="SUPFAM" id="SSF158622">
    <property type="entry name" value="YheA/YmcA-like"/>
    <property type="match status" value="1"/>
</dbReference>
<dbReference type="Pfam" id="PF06133">
    <property type="entry name" value="Com_YlbF"/>
    <property type="match status" value="1"/>
</dbReference>
<protein>
    <submittedName>
        <fullName evidence="1">Cell fate (Sporulation/competence/biofilm development) regulator YlbF (YheA/YmcA/DUF963 family)</fullName>
    </submittedName>
</protein>
<reference evidence="1 2" key="1">
    <citation type="submission" date="2019-03" db="EMBL/GenBank/DDBJ databases">
        <title>Genomic Encyclopedia of Type Strains, Phase IV (KMG-IV): sequencing the most valuable type-strain genomes for metagenomic binning, comparative biology and taxonomic classification.</title>
        <authorList>
            <person name="Goeker M."/>
        </authorList>
    </citation>
    <scope>NUCLEOTIDE SEQUENCE [LARGE SCALE GENOMIC DNA]</scope>
    <source>
        <strain evidence="1 2">LX-B</strain>
    </source>
</reference>
<gene>
    <name evidence="1" type="ORF">EDC14_100595</name>
</gene>
<organism evidence="1 2">
    <name type="scientific">Hydrogenispora ethanolica</name>
    <dbReference type="NCBI Taxonomy" id="1082276"/>
    <lineage>
        <taxon>Bacteria</taxon>
        <taxon>Bacillati</taxon>
        <taxon>Bacillota</taxon>
        <taxon>Hydrogenispora</taxon>
    </lineage>
</organism>
<evidence type="ECO:0000313" key="1">
    <source>
        <dbReference type="EMBL" id="TCL73233.1"/>
    </source>
</evidence>
<sequence length="122" mass="14144">MRVIEFAKQLGKALAESDEFQKYQQAKQVLDQHEAARVMLDDFRKKQMEYERKKLNGDQLLQPYEEELRKLSAVIGLNPYIREYLMAEFQFSSLMMEVQKIIGKAVGLEMPELENGAGMNAP</sequence>
<dbReference type="Gene3D" id="1.20.1500.10">
    <property type="entry name" value="YheA/YmcA-like"/>
    <property type="match status" value="1"/>
</dbReference>
<dbReference type="OrthoDB" id="9811402at2"/>
<evidence type="ECO:0000313" key="2">
    <source>
        <dbReference type="Proteomes" id="UP000295008"/>
    </source>
</evidence>